<dbReference type="InterPro" id="IPR001251">
    <property type="entry name" value="CRAL-TRIO_dom"/>
</dbReference>
<feature type="region of interest" description="Disordered" evidence="1">
    <location>
        <begin position="157"/>
        <end position="203"/>
    </location>
</feature>
<reference evidence="3 4" key="1">
    <citation type="submission" date="2018-10" db="EMBL/GenBank/DDBJ databases">
        <title>Fifty Aureobasidium pullulans genomes reveal a recombining polyextremotolerant generalist.</title>
        <authorList>
            <person name="Gostincar C."/>
            <person name="Turk M."/>
            <person name="Zajc J."/>
            <person name="Gunde-Cimerman N."/>
        </authorList>
    </citation>
    <scope>NUCLEOTIDE SEQUENCE [LARGE SCALE GENOMIC DNA]</scope>
    <source>
        <strain evidence="3 4">EXF-9785</strain>
    </source>
</reference>
<accession>A0A4S8UET5</accession>
<dbReference type="SUPFAM" id="SSF46938">
    <property type="entry name" value="CRAL/TRIO N-terminal domain"/>
    <property type="match status" value="1"/>
</dbReference>
<dbReference type="Pfam" id="PF00650">
    <property type="entry name" value="CRAL_TRIO"/>
    <property type="match status" value="1"/>
</dbReference>
<comment type="caution">
    <text evidence="3">The sequence shown here is derived from an EMBL/GenBank/DDBJ whole genome shotgun (WGS) entry which is preliminary data.</text>
</comment>
<dbReference type="SMART" id="SM00516">
    <property type="entry name" value="SEC14"/>
    <property type="match status" value="1"/>
</dbReference>
<feature type="domain" description="CRAL-TRIO" evidence="2">
    <location>
        <begin position="295"/>
        <end position="454"/>
    </location>
</feature>
<protein>
    <submittedName>
        <fullName evidence="3">CRAL/TRIO domain-containing protein</fullName>
    </submittedName>
</protein>
<evidence type="ECO:0000256" key="1">
    <source>
        <dbReference type="SAM" id="MobiDB-lite"/>
    </source>
</evidence>
<dbReference type="Gene3D" id="3.40.525.10">
    <property type="entry name" value="CRAL-TRIO lipid binding domain"/>
    <property type="match status" value="1"/>
</dbReference>
<evidence type="ECO:0000313" key="4">
    <source>
        <dbReference type="Proteomes" id="UP000308953"/>
    </source>
</evidence>
<evidence type="ECO:0000259" key="2">
    <source>
        <dbReference type="PROSITE" id="PS50191"/>
    </source>
</evidence>
<dbReference type="InterPro" id="IPR052432">
    <property type="entry name" value="PITP/CRAL-TRIO"/>
</dbReference>
<evidence type="ECO:0000313" key="3">
    <source>
        <dbReference type="EMBL" id="THX36417.1"/>
    </source>
</evidence>
<dbReference type="AlphaFoldDB" id="A0A4S8UET5"/>
<name>A0A4S8UET5_AURPU</name>
<dbReference type="PANTHER" id="PTHR46590:SF1">
    <property type="entry name" value="PHOSPHATIDYLINOSITOL TRANSFER PROTEIN CSR1"/>
    <property type="match status" value="1"/>
</dbReference>
<dbReference type="Proteomes" id="UP000308953">
    <property type="component" value="Unassembled WGS sequence"/>
</dbReference>
<dbReference type="CDD" id="cd00170">
    <property type="entry name" value="SEC14"/>
    <property type="match status" value="1"/>
</dbReference>
<dbReference type="InterPro" id="IPR036865">
    <property type="entry name" value="CRAL-TRIO_dom_sf"/>
</dbReference>
<dbReference type="InterPro" id="IPR011074">
    <property type="entry name" value="CRAL/TRIO_N_dom"/>
</dbReference>
<feature type="region of interest" description="Disordered" evidence="1">
    <location>
        <begin position="39"/>
        <end position="58"/>
    </location>
</feature>
<feature type="compositionally biased region" description="Basic and acidic residues" evidence="1">
    <location>
        <begin position="183"/>
        <end position="203"/>
    </location>
</feature>
<gene>
    <name evidence="3" type="ORF">D6D10_06679</name>
</gene>
<dbReference type="EMBL" id="QZAV01000170">
    <property type="protein sequence ID" value="THX36417.1"/>
    <property type="molecule type" value="Genomic_DNA"/>
</dbReference>
<sequence>MFRLAFNLQMRPFRIVSPNLPSRSCRLSSQATRAYRASPFRPPTQKRHHRQFPTRPTRQLKESALDPVSFLIAIGAGFTAAYIADSYYSSPPPEKASVPETPAPPSSSETDADTDMAPTALPGRPGSLTPDQEEKLRELWIATLDVFGVISGGRQSLETTPAASTHAPADTKKKSKLSMFSRKNKDADHSAENTDDENDKHGQAKEFRQAIQNQSPESLRTAFWGMVKHDDPDALLLRFLRARKWDVQAALVMMISTLHWRSQEMHVDDDIVYKGEGGAVIDAKSASDATAKKDAEDFLTQLRMGKSFLHGVDAEGRPVCVVRARLHRAGEQTEKSLERFTVYTIDTARMMLRPPIDTATIIFDMTGFSMSNMDYTPVKFMIKCFEANYPESLGSVLVYKAPWVFQGIWKIIRGWLDPVVASKINFCSNVEELSAFIPKSQISKELGGDENYEYHYVEPREGENDKMKDTATRDRIEAERKELVHKYQTETVHWAKGENKGENRAALRQDLLQNYWQLDPYVRARTLYDRIGVIGHAGKMDFYPTPVSTSSADLD</sequence>
<dbReference type="Pfam" id="PF03765">
    <property type="entry name" value="CRAL_TRIO_N"/>
    <property type="match status" value="1"/>
</dbReference>
<proteinExistence type="predicted"/>
<dbReference type="PROSITE" id="PS50191">
    <property type="entry name" value="CRAL_TRIO"/>
    <property type="match status" value="1"/>
</dbReference>
<dbReference type="InterPro" id="IPR036273">
    <property type="entry name" value="CRAL/TRIO_N_dom_sf"/>
</dbReference>
<dbReference type="SMART" id="SM01100">
    <property type="entry name" value="CRAL_TRIO_N"/>
    <property type="match status" value="1"/>
</dbReference>
<dbReference type="SUPFAM" id="SSF52087">
    <property type="entry name" value="CRAL/TRIO domain"/>
    <property type="match status" value="1"/>
</dbReference>
<organism evidence="3 4">
    <name type="scientific">Aureobasidium pullulans</name>
    <name type="common">Black yeast</name>
    <name type="synonym">Pullularia pullulans</name>
    <dbReference type="NCBI Taxonomy" id="5580"/>
    <lineage>
        <taxon>Eukaryota</taxon>
        <taxon>Fungi</taxon>
        <taxon>Dikarya</taxon>
        <taxon>Ascomycota</taxon>
        <taxon>Pezizomycotina</taxon>
        <taxon>Dothideomycetes</taxon>
        <taxon>Dothideomycetidae</taxon>
        <taxon>Dothideales</taxon>
        <taxon>Saccotheciaceae</taxon>
        <taxon>Aureobasidium</taxon>
    </lineage>
</organism>
<dbReference type="PANTHER" id="PTHR46590">
    <property type="entry name" value="PHOSPHATIDYLINOSITOL TRANSFER PROTEIN CSR1-RELATED"/>
    <property type="match status" value="1"/>
</dbReference>
<feature type="region of interest" description="Disordered" evidence="1">
    <location>
        <begin position="90"/>
        <end position="132"/>
    </location>
</feature>